<comment type="caution">
    <text evidence="1">The sequence shown here is derived from an EMBL/GenBank/DDBJ whole genome shotgun (WGS) entry which is preliminary data.</text>
</comment>
<reference evidence="1 2" key="1">
    <citation type="submission" date="2024-10" db="EMBL/GenBank/DDBJ databases">
        <title>The Natural Products Discovery Center: Release of the First 8490 Sequenced Strains for Exploring Actinobacteria Biosynthetic Diversity.</title>
        <authorList>
            <person name="Kalkreuter E."/>
            <person name="Kautsar S.A."/>
            <person name="Yang D."/>
            <person name="Bader C.D."/>
            <person name="Teijaro C.N."/>
            <person name="Fluegel L."/>
            <person name="Davis C.M."/>
            <person name="Simpson J.R."/>
            <person name="Lauterbach L."/>
            <person name="Steele A.D."/>
            <person name="Gui C."/>
            <person name="Meng S."/>
            <person name="Li G."/>
            <person name="Viehrig K."/>
            <person name="Ye F."/>
            <person name="Su P."/>
            <person name="Kiefer A.F."/>
            <person name="Nichols A."/>
            <person name="Cepeda A.J."/>
            <person name="Yan W."/>
            <person name="Fan B."/>
            <person name="Jiang Y."/>
            <person name="Adhikari A."/>
            <person name="Zheng C.-J."/>
            <person name="Schuster L."/>
            <person name="Cowan T.M."/>
            <person name="Smanski M.J."/>
            <person name="Chevrette M.G."/>
            <person name="De Carvalho L.P.S."/>
            <person name="Shen B."/>
        </authorList>
    </citation>
    <scope>NUCLEOTIDE SEQUENCE [LARGE SCALE GENOMIC DNA]</scope>
    <source>
        <strain evidence="1 2">NPDC048320</strain>
    </source>
</reference>
<dbReference type="Proteomes" id="UP001604267">
    <property type="component" value="Unassembled WGS sequence"/>
</dbReference>
<name>A0ABW7AYU9_9ACTN</name>
<evidence type="ECO:0000313" key="1">
    <source>
        <dbReference type="EMBL" id="MFG3010067.1"/>
    </source>
</evidence>
<evidence type="ECO:0000313" key="2">
    <source>
        <dbReference type="Proteomes" id="UP001604267"/>
    </source>
</evidence>
<accession>A0ABW7AYU9</accession>
<sequence>MSVADKARKVVQDLTGMWWPDADEDGLRDAAKTWRDFADDVDDVTPTPPAWHPKLD</sequence>
<organism evidence="1 2">
    <name type="scientific">Streptomyces cinerochromogenes</name>
    <dbReference type="NCBI Taxonomy" id="66422"/>
    <lineage>
        <taxon>Bacteria</taxon>
        <taxon>Bacillati</taxon>
        <taxon>Actinomycetota</taxon>
        <taxon>Actinomycetes</taxon>
        <taxon>Kitasatosporales</taxon>
        <taxon>Streptomycetaceae</taxon>
        <taxon>Streptomyces</taxon>
    </lineage>
</organism>
<dbReference type="EMBL" id="JBICYV010000003">
    <property type="protein sequence ID" value="MFG3010067.1"/>
    <property type="molecule type" value="Genomic_DNA"/>
</dbReference>
<proteinExistence type="predicted"/>
<keyword evidence="2" id="KW-1185">Reference proteome</keyword>
<dbReference type="RefSeq" id="WP_392816089.1">
    <property type="nucleotide sequence ID" value="NZ_JBICYV010000003.1"/>
</dbReference>
<gene>
    <name evidence="1" type="ORF">ACGFZB_06355</name>
</gene>
<evidence type="ECO:0008006" key="3">
    <source>
        <dbReference type="Google" id="ProtNLM"/>
    </source>
</evidence>
<protein>
    <recommendedName>
        <fullName evidence="3">Antitoxin</fullName>
    </recommendedName>
</protein>